<accession>A0A6C0DJG8</accession>
<keyword evidence="1" id="KW-0472">Membrane</keyword>
<keyword evidence="1" id="KW-0812">Transmembrane</keyword>
<organism evidence="2">
    <name type="scientific">viral metagenome</name>
    <dbReference type="NCBI Taxonomy" id="1070528"/>
    <lineage>
        <taxon>unclassified sequences</taxon>
        <taxon>metagenomes</taxon>
        <taxon>organismal metagenomes</taxon>
    </lineage>
</organism>
<evidence type="ECO:0008006" key="3">
    <source>
        <dbReference type="Google" id="ProtNLM"/>
    </source>
</evidence>
<feature type="transmembrane region" description="Helical" evidence="1">
    <location>
        <begin position="12"/>
        <end position="33"/>
    </location>
</feature>
<evidence type="ECO:0000256" key="1">
    <source>
        <dbReference type="SAM" id="Phobius"/>
    </source>
</evidence>
<dbReference type="Gene3D" id="2.60.120.200">
    <property type="match status" value="1"/>
</dbReference>
<dbReference type="InterPro" id="IPR013320">
    <property type="entry name" value="ConA-like_dom_sf"/>
</dbReference>
<dbReference type="AlphaFoldDB" id="A0A6C0DJG8"/>
<proteinExistence type="predicted"/>
<reference evidence="2" key="1">
    <citation type="journal article" date="2020" name="Nature">
        <title>Giant virus diversity and host interactions through global metagenomics.</title>
        <authorList>
            <person name="Schulz F."/>
            <person name="Roux S."/>
            <person name="Paez-Espino D."/>
            <person name="Jungbluth S."/>
            <person name="Walsh D.A."/>
            <person name="Denef V.J."/>
            <person name="McMahon K.D."/>
            <person name="Konstantinidis K.T."/>
            <person name="Eloe-Fadrosh E.A."/>
            <person name="Kyrpides N.C."/>
            <person name="Woyke T."/>
        </authorList>
    </citation>
    <scope>NUCLEOTIDE SEQUENCE</scope>
    <source>
        <strain evidence="2">GVMAG-M-3300023174-24</strain>
    </source>
</reference>
<evidence type="ECO:0000313" key="2">
    <source>
        <dbReference type="EMBL" id="QHT17076.1"/>
    </source>
</evidence>
<dbReference type="Pfam" id="PF13385">
    <property type="entry name" value="Laminin_G_3"/>
    <property type="match status" value="1"/>
</dbReference>
<dbReference type="SUPFAM" id="SSF49899">
    <property type="entry name" value="Concanavalin A-like lectins/glucanases"/>
    <property type="match status" value="1"/>
</dbReference>
<sequence length="255" mass="28530">MIYYKSNKNIMNPVIIILGIVIAILIYVLYMYFSVSSTTIQSSASLKTPVTQITDIQSPTSTRYAYGIWVYINSWDINANKTIFSRNNNLILYLDKSSPTLKLDMFMSNSTPTTPVKETLTITDNFPIQKWCYLIVSVDNQFVDVYMDGKLVKSKRFYTVTGSGNTTTGNMPKTPGDISVPVFLGNSDVTIRPFTSFDAYVAMFKRWTGPVDPQTAWSTYMSGNGGNTLTKTLSSYGVNVAILKDNVIQSKFALF</sequence>
<dbReference type="EMBL" id="MN739631">
    <property type="protein sequence ID" value="QHT17076.1"/>
    <property type="molecule type" value="Genomic_DNA"/>
</dbReference>
<name>A0A6C0DJG8_9ZZZZ</name>
<keyword evidence="1" id="KW-1133">Transmembrane helix</keyword>
<protein>
    <recommendedName>
        <fullName evidence="3">LamG-like jellyroll fold domain-containing protein</fullName>
    </recommendedName>
</protein>